<proteinExistence type="predicted"/>
<evidence type="ECO:0000313" key="1">
    <source>
        <dbReference type="EMBL" id="KAK8924168.1"/>
    </source>
</evidence>
<dbReference type="Proteomes" id="UP001418222">
    <property type="component" value="Unassembled WGS sequence"/>
</dbReference>
<gene>
    <name evidence="1" type="primary">PEPC</name>
    <name evidence="1" type="ORF">KSP39_PZI019521</name>
</gene>
<name>A0AAP0B2J4_9ASPA</name>
<accession>A0AAP0B2J4</accession>
<keyword evidence="2" id="KW-1185">Reference proteome</keyword>
<protein>
    <submittedName>
        <fullName evidence="1">Phosphoenolpyruvate carboxylase 1</fullName>
    </submittedName>
</protein>
<reference evidence="1 2" key="1">
    <citation type="journal article" date="2022" name="Nat. Plants">
        <title>Genomes of leafy and leafless Platanthera orchids illuminate the evolution of mycoheterotrophy.</title>
        <authorList>
            <person name="Li M.H."/>
            <person name="Liu K.W."/>
            <person name="Li Z."/>
            <person name="Lu H.C."/>
            <person name="Ye Q.L."/>
            <person name="Zhang D."/>
            <person name="Wang J.Y."/>
            <person name="Li Y.F."/>
            <person name="Zhong Z.M."/>
            <person name="Liu X."/>
            <person name="Yu X."/>
            <person name="Liu D.K."/>
            <person name="Tu X.D."/>
            <person name="Liu B."/>
            <person name="Hao Y."/>
            <person name="Liao X.Y."/>
            <person name="Jiang Y.T."/>
            <person name="Sun W.H."/>
            <person name="Chen J."/>
            <person name="Chen Y.Q."/>
            <person name="Ai Y."/>
            <person name="Zhai J.W."/>
            <person name="Wu S.S."/>
            <person name="Zhou Z."/>
            <person name="Hsiao Y.Y."/>
            <person name="Wu W.L."/>
            <person name="Chen Y.Y."/>
            <person name="Lin Y.F."/>
            <person name="Hsu J.L."/>
            <person name="Li C.Y."/>
            <person name="Wang Z.W."/>
            <person name="Zhao X."/>
            <person name="Zhong W.Y."/>
            <person name="Ma X.K."/>
            <person name="Ma L."/>
            <person name="Huang J."/>
            <person name="Chen G.Z."/>
            <person name="Huang M.Z."/>
            <person name="Huang L."/>
            <person name="Peng D.H."/>
            <person name="Luo Y.B."/>
            <person name="Zou S.Q."/>
            <person name="Chen S.P."/>
            <person name="Lan S."/>
            <person name="Tsai W.C."/>
            <person name="Van de Peer Y."/>
            <person name="Liu Z.J."/>
        </authorList>
    </citation>
    <scope>NUCLEOTIDE SEQUENCE [LARGE SCALE GENOMIC DNA]</scope>
    <source>
        <strain evidence="1">Lor287</strain>
    </source>
</reference>
<dbReference type="AlphaFoldDB" id="A0AAP0B2J4"/>
<comment type="caution">
    <text evidence="1">The sequence shown here is derived from an EMBL/GenBank/DDBJ whole genome shotgun (WGS) entry which is preliminary data.</text>
</comment>
<dbReference type="EMBL" id="JBBWWQ010000017">
    <property type="protein sequence ID" value="KAK8924168.1"/>
    <property type="molecule type" value="Genomic_DNA"/>
</dbReference>
<sequence length="67" mass="7609">MAISAYTMITSGDFSMVIRIAIRNEILGVTREVTRDVCFLARMMAANLYFSQIEDLMFEVSSSQTYV</sequence>
<organism evidence="1 2">
    <name type="scientific">Platanthera zijinensis</name>
    <dbReference type="NCBI Taxonomy" id="2320716"/>
    <lineage>
        <taxon>Eukaryota</taxon>
        <taxon>Viridiplantae</taxon>
        <taxon>Streptophyta</taxon>
        <taxon>Embryophyta</taxon>
        <taxon>Tracheophyta</taxon>
        <taxon>Spermatophyta</taxon>
        <taxon>Magnoliopsida</taxon>
        <taxon>Liliopsida</taxon>
        <taxon>Asparagales</taxon>
        <taxon>Orchidaceae</taxon>
        <taxon>Orchidoideae</taxon>
        <taxon>Orchideae</taxon>
        <taxon>Orchidinae</taxon>
        <taxon>Platanthera</taxon>
    </lineage>
</organism>
<evidence type="ECO:0000313" key="2">
    <source>
        <dbReference type="Proteomes" id="UP001418222"/>
    </source>
</evidence>